<dbReference type="InterPro" id="IPR003043">
    <property type="entry name" value="Uropor_MeTrfase_CS"/>
</dbReference>
<keyword evidence="7 20" id="KW-0560">Oxidoreductase</keyword>
<evidence type="ECO:0000256" key="14">
    <source>
        <dbReference type="ARBA" id="ARBA00060548"/>
    </source>
</evidence>
<evidence type="ECO:0000259" key="19">
    <source>
        <dbReference type="Pfam" id="PF14824"/>
    </source>
</evidence>
<evidence type="ECO:0000256" key="13">
    <source>
        <dbReference type="ARBA" id="ARBA00047561"/>
    </source>
</evidence>
<dbReference type="NCBIfam" id="TIGR01470">
    <property type="entry name" value="cysG_Nterm"/>
    <property type="match status" value="1"/>
</dbReference>
<dbReference type="UniPathway" id="UPA00262">
    <property type="reaction ID" value="UER00211"/>
</dbReference>
<dbReference type="InterPro" id="IPR019478">
    <property type="entry name" value="Sirohaem_synthase_dimer_dom"/>
</dbReference>
<feature type="active site" description="Proton donor" evidence="15">
    <location>
        <position position="268"/>
    </location>
</feature>
<dbReference type="Pfam" id="PF13241">
    <property type="entry name" value="NAD_binding_7"/>
    <property type="match status" value="1"/>
</dbReference>
<dbReference type="GO" id="GO:0051287">
    <property type="term" value="F:NAD binding"/>
    <property type="evidence" value="ECO:0007669"/>
    <property type="project" value="InterPro"/>
</dbReference>
<evidence type="ECO:0000256" key="15">
    <source>
        <dbReference type="PIRSR" id="PIRSR036426-1"/>
    </source>
</evidence>
<dbReference type="SUPFAM" id="SSF53790">
    <property type="entry name" value="Tetrapyrrole methylase"/>
    <property type="match status" value="1"/>
</dbReference>
<dbReference type="PANTHER" id="PTHR45790">
    <property type="entry name" value="SIROHEME SYNTHASE-RELATED"/>
    <property type="match status" value="1"/>
</dbReference>
<dbReference type="Gene3D" id="3.40.50.720">
    <property type="entry name" value="NAD(P)-binding Rossmann-like Domain"/>
    <property type="match status" value="1"/>
</dbReference>
<dbReference type="PROSITE" id="PS00839">
    <property type="entry name" value="SUMT_1"/>
    <property type="match status" value="1"/>
</dbReference>
<dbReference type="Gene3D" id="1.10.8.210">
    <property type="entry name" value="Sirohaem synthase, dimerisation domain"/>
    <property type="match status" value="1"/>
</dbReference>
<evidence type="ECO:0000256" key="6">
    <source>
        <dbReference type="ARBA" id="ARBA00022691"/>
    </source>
</evidence>
<dbReference type="InterPro" id="IPR000878">
    <property type="entry name" value="4pyrrol_Mease"/>
</dbReference>
<keyword evidence="21" id="KW-1185">Reference proteome</keyword>
<dbReference type="Gene3D" id="3.30.950.10">
    <property type="entry name" value="Methyltransferase, Cobalt-precorrin-4 Transmethylase, Domain 2"/>
    <property type="match status" value="1"/>
</dbReference>
<dbReference type="HOGENOM" id="CLU_011276_2_1_6"/>
<evidence type="ECO:0000256" key="5">
    <source>
        <dbReference type="ARBA" id="ARBA00022679"/>
    </source>
</evidence>
<dbReference type="KEGG" id="tcy:Thicy_0785"/>
<dbReference type="GO" id="GO:0051266">
    <property type="term" value="F:sirohydrochlorin ferrochelatase activity"/>
    <property type="evidence" value="ECO:0007669"/>
    <property type="project" value="InterPro"/>
</dbReference>
<feature type="domain" description="Siroheme synthase central" evidence="19">
    <location>
        <begin position="119"/>
        <end position="145"/>
    </location>
</feature>
<dbReference type="OrthoDB" id="9815856at2"/>
<dbReference type="InterPro" id="IPR036291">
    <property type="entry name" value="NAD(P)-bd_dom_sf"/>
</dbReference>
<feature type="domain" description="Sirohaem synthase dimerisation" evidence="18">
    <location>
        <begin position="150"/>
        <end position="205"/>
    </location>
</feature>
<organism evidence="20 21">
    <name type="scientific">Thiomicrospira cyclica (strain DSM 14477 / JCM 11371 / ALM1)</name>
    <name type="common">Thioalkalimicrobium cyclicum</name>
    <dbReference type="NCBI Taxonomy" id="717773"/>
    <lineage>
        <taxon>Bacteria</taxon>
        <taxon>Pseudomonadati</taxon>
        <taxon>Pseudomonadota</taxon>
        <taxon>Gammaproteobacteria</taxon>
        <taxon>Thiotrichales</taxon>
        <taxon>Piscirickettsiaceae</taxon>
        <taxon>Thiomicrospira</taxon>
    </lineage>
</organism>
<dbReference type="InterPro" id="IPR037115">
    <property type="entry name" value="Sirohaem_synt_dimer_dom_sf"/>
</dbReference>
<evidence type="ECO:0000256" key="11">
    <source>
        <dbReference type="ARBA" id="ARBA00023268"/>
    </source>
</evidence>
<dbReference type="Pfam" id="PF10414">
    <property type="entry name" value="CysG_dimeriser"/>
    <property type="match status" value="1"/>
</dbReference>
<dbReference type="NCBIfam" id="NF004790">
    <property type="entry name" value="PRK06136.1"/>
    <property type="match status" value="1"/>
</dbReference>
<dbReference type="STRING" id="717773.Thicy_0785"/>
<keyword evidence="6" id="KW-0949">S-adenosyl-L-methionine</keyword>
<evidence type="ECO:0000259" key="17">
    <source>
        <dbReference type="Pfam" id="PF00590"/>
    </source>
</evidence>
<dbReference type="SUPFAM" id="SSF51735">
    <property type="entry name" value="NAD(P)-binding Rossmann-fold domains"/>
    <property type="match status" value="1"/>
</dbReference>
<dbReference type="RefSeq" id="WP_013835336.1">
    <property type="nucleotide sequence ID" value="NC_015581.1"/>
</dbReference>
<dbReference type="GO" id="GO:0032259">
    <property type="term" value="P:methylation"/>
    <property type="evidence" value="ECO:0007669"/>
    <property type="project" value="UniProtKB-KW"/>
</dbReference>
<dbReference type="PROSITE" id="PS00840">
    <property type="entry name" value="SUMT_2"/>
    <property type="match status" value="1"/>
</dbReference>
<comment type="pathway">
    <text evidence="14">Cofactor biosynthesis; adenosylcobalamin biosynthesis; precorrin-2 from uroporphyrinogen III: step 1/1.</text>
</comment>
<keyword evidence="11" id="KW-0511">Multifunctional enzyme</keyword>
<dbReference type="EC" id="1.3.1.76" evidence="20"/>
<dbReference type="Gene3D" id="3.30.160.110">
    <property type="entry name" value="Siroheme synthase, domain 2"/>
    <property type="match status" value="1"/>
</dbReference>
<dbReference type="FunFam" id="3.40.1010.10:FF:000001">
    <property type="entry name" value="Siroheme synthase"/>
    <property type="match status" value="1"/>
</dbReference>
<feature type="active site" description="Proton acceptor" evidence="15">
    <location>
        <position position="246"/>
    </location>
</feature>
<keyword evidence="3" id="KW-0169">Cobalamin biosynthesis</keyword>
<evidence type="ECO:0000256" key="4">
    <source>
        <dbReference type="ARBA" id="ARBA00022603"/>
    </source>
</evidence>
<dbReference type="Proteomes" id="UP000009232">
    <property type="component" value="Chromosome"/>
</dbReference>
<evidence type="ECO:0000256" key="12">
    <source>
        <dbReference type="ARBA" id="ARBA00025705"/>
    </source>
</evidence>
<dbReference type="InterPro" id="IPR028281">
    <property type="entry name" value="Sirohaem_synthase_central"/>
</dbReference>
<evidence type="ECO:0000259" key="18">
    <source>
        <dbReference type="Pfam" id="PF10414"/>
    </source>
</evidence>
<proteinExistence type="inferred from homology"/>
<dbReference type="InterPro" id="IPR035996">
    <property type="entry name" value="4pyrrol_Methylase_sf"/>
</dbReference>
<protein>
    <submittedName>
        <fullName evidence="20">Uroporphyrin-III C-methyltransferase</fullName>
        <ecNumber evidence="20">1.3.1.76</ecNumber>
        <ecNumber evidence="20">2.1.1.107</ecNumber>
    </submittedName>
</protein>
<dbReference type="GO" id="GO:0004851">
    <property type="term" value="F:uroporphyrin-III C-methyltransferase activity"/>
    <property type="evidence" value="ECO:0007669"/>
    <property type="project" value="UniProtKB-EC"/>
</dbReference>
<keyword evidence="10" id="KW-0627">Porphyrin biosynthesis</keyword>
<sequence>MDYLPIFMRLKGEKVCVIGGGTIAARKSDLFIQAGAKVEIISPELKGEMARMHQAGLVSWQPCVFEPGLLIGAKLVLAATDDQAVNEAVHASATELGIAVNIADQTKLCDYILPSILQRGPITVAVSTGGRSPTFARHLRVQLEQALPTRLGEVALLLRQLRQQYNPLIEEEERKHFWQNLLNSAFYQTALEGRWDEARQICAQAFAGHATPTGEVFLVGAGPGDPDLLTIKALRILQTADVIVYDRLVSEDIINLTRREAERIYVGKAMSNHTLPQDQINQLLVDLAKQGKKVIRLKGGDPYIFGRGAEEQALLREHGVTCTVVPGISSASGIAASTGIPLTHREFAQSVKLVTGHTRQGIVDLDWDCLVDPNQTLVIYMGLSNVEIITQQLIDHGMDPATPMAIIENGTRSNQRVLVTDLDQATEQVALAGIQAPALMIIGRVVQCVEPSVCIDMATLAMQTSAPEQAVRYG</sequence>
<keyword evidence="8" id="KW-0520">NAD</keyword>
<evidence type="ECO:0000256" key="9">
    <source>
        <dbReference type="ARBA" id="ARBA00023239"/>
    </source>
</evidence>
<feature type="domain" description="Tetrapyrrole methylase" evidence="17">
    <location>
        <begin position="216"/>
        <end position="425"/>
    </location>
</feature>
<gene>
    <name evidence="20" type="ordered locus">Thicy_0785</name>
</gene>
<dbReference type="SUPFAM" id="SSF75615">
    <property type="entry name" value="Siroheme synthase middle domains-like"/>
    <property type="match status" value="1"/>
</dbReference>
<dbReference type="Gene3D" id="3.40.1010.10">
    <property type="entry name" value="Cobalt-precorrin-4 Transmethylase, Domain 1"/>
    <property type="match status" value="1"/>
</dbReference>
<dbReference type="eggNOG" id="COG1648">
    <property type="taxonomic scope" value="Bacteria"/>
</dbReference>
<evidence type="ECO:0000256" key="10">
    <source>
        <dbReference type="ARBA" id="ARBA00023244"/>
    </source>
</evidence>
<dbReference type="EC" id="2.1.1.107" evidence="20"/>
<dbReference type="GO" id="GO:0019354">
    <property type="term" value="P:siroheme biosynthetic process"/>
    <property type="evidence" value="ECO:0007669"/>
    <property type="project" value="UniProtKB-UniPathway"/>
</dbReference>
<evidence type="ECO:0000256" key="1">
    <source>
        <dbReference type="ARBA" id="ARBA00005010"/>
    </source>
</evidence>
<keyword evidence="9" id="KW-0456">Lyase</keyword>
<dbReference type="GO" id="GO:0009236">
    <property type="term" value="P:cobalamin biosynthetic process"/>
    <property type="evidence" value="ECO:0007669"/>
    <property type="project" value="UniProtKB-KW"/>
</dbReference>
<evidence type="ECO:0000256" key="7">
    <source>
        <dbReference type="ARBA" id="ARBA00023002"/>
    </source>
</evidence>
<comment type="pathway">
    <text evidence="12">Porphyrin-containing compound metabolism; siroheme biosynthesis; precorrin-2 from uroporphyrinogen III: step 1/1.</text>
</comment>
<reference evidence="20 21" key="1">
    <citation type="submission" date="2011-05" db="EMBL/GenBank/DDBJ databases">
        <title>Complete sequence of Thioalkalimicrobium cyclicum ALM1.</title>
        <authorList>
            <consortium name="US DOE Joint Genome Institute"/>
            <person name="Lucas S."/>
            <person name="Han J."/>
            <person name="Lapidus A."/>
            <person name="Cheng J.-F."/>
            <person name="Goodwin L."/>
            <person name="Pitluck S."/>
            <person name="Peters L."/>
            <person name="Mikhailova N."/>
            <person name="Davenport K."/>
            <person name="Han C."/>
            <person name="Tapia R."/>
            <person name="Land M."/>
            <person name="Hauser L."/>
            <person name="Kyrpides N."/>
            <person name="Ivanova N."/>
            <person name="Pagani I."/>
            <person name="Kappler U."/>
            <person name="Woyke T."/>
        </authorList>
    </citation>
    <scope>NUCLEOTIDE SEQUENCE [LARGE SCALE GENOMIC DNA]</scope>
    <source>
        <strain evidence="21">DSM 14477 / JCM 11371 / ALM1</strain>
    </source>
</reference>
<evidence type="ECO:0000313" key="21">
    <source>
        <dbReference type="Proteomes" id="UP000009232"/>
    </source>
</evidence>
<dbReference type="CDD" id="cd11642">
    <property type="entry name" value="SUMT"/>
    <property type="match status" value="1"/>
</dbReference>
<evidence type="ECO:0000256" key="8">
    <source>
        <dbReference type="ARBA" id="ARBA00023027"/>
    </source>
</evidence>
<dbReference type="GO" id="GO:0043115">
    <property type="term" value="F:precorrin-2 dehydrogenase activity"/>
    <property type="evidence" value="ECO:0007669"/>
    <property type="project" value="UniProtKB-EC"/>
</dbReference>
<dbReference type="NCBIfam" id="NF007922">
    <property type="entry name" value="PRK10637.1"/>
    <property type="match status" value="1"/>
</dbReference>
<dbReference type="PIRSF" id="PIRSF036426">
    <property type="entry name" value="Sirohaem_synth"/>
    <property type="match status" value="1"/>
</dbReference>
<evidence type="ECO:0000256" key="3">
    <source>
        <dbReference type="ARBA" id="ARBA00022573"/>
    </source>
</evidence>
<dbReference type="eggNOG" id="COG0007">
    <property type="taxonomic scope" value="Bacteria"/>
</dbReference>
<dbReference type="PANTHER" id="PTHR45790:SF1">
    <property type="entry name" value="SIROHEME SYNTHASE"/>
    <property type="match status" value="1"/>
</dbReference>
<keyword evidence="5 16" id="KW-0808">Transferase</keyword>
<comment type="pathway">
    <text evidence="1">Porphyrin-containing compound metabolism; siroheme biosynthesis; sirohydrochlorin from precorrin-2: step 1/1.</text>
</comment>
<dbReference type="InterPro" id="IPR050161">
    <property type="entry name" value="Siro_Cobalamin_biosynth"/>
</dbReference>
<keyword evidence="4 16" id="KW-0489">Methyltransferase</keyword>
<dbReference type="FunFam" id="3.30.950.10:FF:000001">
    <property type="entry name" value="Siroheme synthase"/>
    <property type="match status" value="1"/>
</dbReference>
<comment type="catalytic activity">
    <reaction evidence="13">
        <text>precorrin-2 + NAD(+) = sirohydrochlorin + NADH + 2 H(+)</text>
        <dbReference type="Rhea" id="RHEA:15613"/>
        <dbReference type="ChEBI" id="CHEBI:15378"/>
        <dbReference type="ChEBI" id="CHEBI:57540"/>
        <dbReference type="ChEBI" id="CHEBI:57945"/>
        <dbReference type="ChEBI" id="CHEBI:58351"/>
        <dbReference type="ChEBI" id="CHEBI:58827"/>
        <dbReference type="EC" id="1.3.1.76"/>
    </reaction>
</comment>
<accession>F6DCH1</accession>
<dbReference type="NCBIfam" id="TIGR01469">
    <property type="entry name" value="cobA_cysG_Cterm"/>
    <property type="match status" value="1"/>
</dbReference>
<name>F6DCH1_THICA</name>
<dbReference type="InterPro" id="IPR006367">
    <property type="entry name" value="Sirohaem_synthase_N"/>
</dbReference>
<evidence type="ECO:0000313" key="20">
    <source>
        <dbReference type="EMBL" id="AEG31557.1"/>
    </source>
</evidence>
<dbReference type="InterPro" id="IPR014776">
    <property type="entry name" value="4pyrrole_Mease_sub2"/>
</dbReference>
<dbReference type="InterPro" id="IPR014777">
    <property type="entry name" value="4pyrrole_Mease_sub1"/>
</dbReference>
<comment type="similarity">
    <text evidence="2 16">Belongs to the precorrin methyltransferase family.</text>
</comment>
<dbReference type="Pfam" id="PF14824">
    <property type="entry name" value="Sirohm_synth_M"/>
    <property type="match status" value="1"/>
</dbReference>
<dbReference type="InterPro" id="IPR006366">
    <property type="entry name" value="CobA/CysG_C"/>
</dbReference>
<dbReference type="InterPro" id="IPR012409">
    <property type="entry name" value="Sirohaem_synth"/>
</dbReference>
<dbReference type="Pfam" id="PF00590">
    <property type="entry name" value="TP_methylase"/>
    <property type="match status" value="1"/>
</dbReference>
<evidence type="ECO:0000256" key="16">
    <source>
        <dbReference type="RuleBase" id="RU003960"/>
    </source>
</evidence>
<dbReference type="AlphaFoldDB" id="F6DCH1"/>
<dbReference type="EMBL" id="CP002776">
    <property type="protein sequence ID" value="AEG31557.1"/>
    <property type="molecule type" value="Genomic_DNA"/>
</dbReference>
<evidence type="ECO:0000256" key="2">
    <source>
        <dbReference type="ARBA" id="ARBA00005879"/>
    </source>
</evidence>